<evidence type="ECO:0000259" key="1">
    <source>
        <dbReference type="Pfam" id="PF11716"/>
    </source>
</evidence>
<sequence length="263" mass="28892">MVFEGKETLLGVVRAEAGRFFEMVDSDDVWEAPTGAGHWQVRDVVAHIADTTEAYFVAFDAARAHEEVPAAYGLPGMAERVDKQALALRSVPRAELVERLRGDFGKMMEIFDALGPEEWGGFNVPHFYMGPLPSFFFPAFQLMDYGVHSWDIRQGTGRAHGLSGDAADLLVPFMFVLWKYTTGAKDPCELGIRITSGPNAGDTRVKVGPDGMDYEPGNVDGLATVIEFDPGSFVLTAFGRSNAGTIRGDRAVADRYLNLFFRI</sequence>
<name>A0A4R0JLM1_9ACTN</name>
<accession>A0A4R0JLM1</accession>
<dbReference type="NCBIfam" id="TIGR03083">
    <property type="entry name" value="maleylpyruvate isomerase family mycothiol-dependent enzyme"/>
    <property type="match status" value="1"/>
</dbReference>
<dbReference type="GO" id="GO:0016853">
    <property type="term" value="F:isomerase activity"/>
    <property type="evidence" value="ECO:0007669"/>
    <property type="project" value="UniProtKB-KW"/>
</dbReference>
<feature type="domain" description="Mycothiol-dependent maleylpyruvate isomerase metal-binding" evidence="1">
    <location>
        <begin position="15"/>
        <end position="153"/>
    </location>
</feature>
<dbReference type="EMBL" id="SJKD01000005">
    <property type="protein sequence ID" value="TCC48031.1"/>
    <property type="molecule type" value="Genomic_DNA"/>
</dbReference>
<evidence type="ECO:0000313" key="3">
    <source>
        <dbReference type="Proteomes" id="UP000293342"/>
    </source>
</evidence>
<organism evidence="2 3">
    <name type="scientific">Kribbella capetownensis</name>
    <dbReference type="NCBI Taxonomy" id="1572659"/>
    <lineage>
        <taxon>Bacteria</taxon>
        <taxon>Bacillati</taxon>
        <taxon>Actinomycetota</taxon>
        <taxon>Actinomycetes</taxon>
        <taxon>Propionibacteriales</taxon>
        <taxon>Kribbellaceae</taxon>
        <taxon>Kribbella</taxon>
    </lineage>
</organism>
<dbReference type="Gene3D" id="1.20.120.450">
    <property type="entry name" value="dinb family like domain"/>
    <property type="match status" value="1"/>
</dbReference>
<keyword evidence="3" id="KW-1185">Reference proteome</keyword>
<evidence type="ECO:0000313" key="2">
    <source>
        <dbReference type="EMBL" id="TCC48031.1"/>
    </source>
</evidence>
<gene>
    <name evidence="2" type="ORF">E0H75_24835</name>
</gene>
<dbReference type="SUPFAM" id="SSF109854">
    <property type="entry name" value="DinB/YfiT-like putative metalloenzymes"/>
    <property type="match status" value="1"/>
</dbReference>
<keyword evidence="2" id="KW-0670">Pyruvate</keyword>
<dbReference type="InterPro" id="IPR017517">
    <property type="entry name" value="Maleyloyr_isom"/>
</dbReference>
<protein>
    <submittedName>
        <fullName evidence="2">Maleylpyruvate isomerase family mycothiol-dependent enzyme</fullName>
    </submittedName>
</protein>
<dbReference type="AlphaFoldDB" id="A0A4R0JLM1"/>
<comment type="caution">
    <text evidence="2">The sequence shown here is derived from an EMBL/GenBank/DDBJ whole genome shotgun (WGS) entry which is preliminary data.</text>
</comment>
<keyword evidence="2" id="KW-0413">Isomerase</keyword>
<dbReference type="Pfam" id="PF11716">
    <property type="entry name" value="MDMPI_N"/>
    <property type="match status" value="1"/>
</dbReference>
<dbReference type="OrthoDB" id="154293at2"/>
<dbReference type="InterPro" id="IPR024344">
    <property type="entry name" value="MDMPI_metal-binding"/>
</dbReference>
<dbReference type="InterPro" id="IPR034660">
    <property type="entry name" value="DinB/YfiT-like"/>
</dbReference>
<proteinExistence type="predicted"/>
<reference evidence="2 3" key="1">
    <citation type="submission" date="2019-02" db="EMBL/GenBank/DDBJ databases">
        <title>Kribbella capetownensis sp. nov. and Kribbella speibonae sp. nov., isolated from soil.</title>
        <authorList>
            <person name="Curtis S.M."/>
            <person name="Norton I."/>
            <person name="Everest G.J."/>
            <person name="Meyers P.R."/>
        </authorList>
    </citation>
    <scope>NUCLEOTIDE SEQUENCE [LARGE SCALE GENOMIC DNA]</scope>
    <source>
        <strain evidence="2 3">YM53</strain>
    </source>
</reference>
<dbReference type="Proteomes" id="UP000293342">
    <property type="component" value="Unassembled WGS sequence"/>
</dbReference>
<dbReference type="GO" id="GO:0046872">
    <property type="term" value="F:metal ion binding"/>
    <property type="evidence" value="ECO:0007669"/>
    <property type="project" value="InterPro"/>
</dbReference>